<dbReference type="PANTHER" id="PTHR46594">
    <property type="entry name" value="P-TYPE CATION-TRANSPORTING ATPASE"/>
    <property type="match status" value="1"/>
</dbReference>
<sequence length="77" mass="8581">MQKAMIQLETLTCPSCIQKIEGAVRQLDGINKDSLKVLFNASRVRVEYDPSVISIEEIEEAIQNLGYSVVNSRVKVA</sequence>
<dbReference type="InterPro" id="IPR006121">
    <property type="entry name" value="HMA_dom"/>
</dbReference>
<name>A0ABY5P4J0_9LACT</name>
<dbReference type="EMBL" id="CP102453">
    <property type="protein sequence ID" value="UUX33496.1"/>
    <property type="molecule type" value="Genomic_DNA"/>
</dbReference>
<evidence type="ECO:0000313" key="5">
    <source>
        <dbReference type="Proteomes" id="UP001315967"/>
    </source>
</evidence>
<dbReference type="PROSITE" id="PS50846">
    <property type="entry name" value="HMA_2"/>
    <property type="match status" value="1"/>
</dbReference>
<protein>
    <recommendedName>
        <fullName evidence="1">Copper chaperone CopZ</fullName>
    </recommendedName>
</protein>
<dbReference type="InterPro" id="IPR036163">
    <property type="entry name" value="HMA_dom_sf"/>
</dbReference>
<reference evidence="4 5" key="1">
    <citation type="submission" date="2022-08" db="EMBL/GenBank/DDBJ databases">
        <title>Aerococcaceae sp. nov isolated from spoiled eye mask.</title>
        <authorList>
            <person name="Zhou G."/>
            <person name="Xie X.-B."/>
            <person name="Shi Q.-S."/>
            <person name="Wang Y.-S."/>
            <person name="Wen X."/>
            <person name="Peng H."/>
            <person name="Yang X.-J."/>
            <person name="Tao H.-B."/>
            <person name="Huang X.-M."/>
        </authorList>
    </citation>
    <scope>NUCLEOTIDE SEQUENCE [LARGE SCALE GENOMIC DNA]</scope>
    <source>
        <strain evidence="5">DM20194951</strain>
    </source>
</reference>
<evidence type="ECO:0000256" key="2">
    <source>
        <dbReference type="ARBA" id="ARBA00022723"/>
    </source>
</evidence>
<dbReference type="RefSeq" id="WP_313792998.1">
    <property type="nucleotide sequence ID" value="NZ_CP102453.1"/>
</dbReference>
<evidence type="ECO:0000313" key="4">
    <source>
        <dbReference type="EMBL" id="UUX33496.1"/>
    </source>
</evidence>
<dbReference type="Pfam" id="PF00403">
    <property type="entry name" value="HMA"/>
    <property type="match status" value="1"/>
</dbReference>
<dbReference type="CDD" id="cd00371">
    <property type="entry name" value="HMA"/>
    <property type="match status" value="1"/>
</dbReference>
<proteinExistence type="predicted"/>
<dbReference type="PANTHER" id="PTHR46594:SF4">
    <property type="entry name" value="P-TYPE CATION-TRANSPORTING ATPASE"/>
    <property type="match status" value="1"/>
</dbReference>
<dbReference type="Gene3D" id="3.30.70.100">
    <property type="match status" value="1"/>
</dbReference>
<accession>A0ABY5P4J0</accession>
<dbReference type="Proteomes" id="UP001315967">
    <property type="component" value="Chromosome"/>
</dbReference>
<evidence type="ECO:0000256" key="1">
    <source>
        <dbReference type="ARBA" id="ARBA00015313"/>
    </source>
</evidence>
<feature type="domain" description="HMA" evidence="3">
    <location>
        <begin position="2"/>
        <end position="70"/>
    </location>
</feature>
<gene>
    <name evidence="4" type="ORF">NRE15_11390</name>
</gene>
<keyword evidence="2" id="KW-0479">Metal-binding</keyword>
<keyword evidence="5" id="KW-1185">Reference proteome</keyword>
<dbReference type="SUPFAM" id="SSF55008">
    <property type="entry name" value="HMA, heavy metal-associated domain"/>
    <property type="match status" value="1"/>
</dbReference>
<evidence type="ECO:0000259" key="3">
    <source>
        <dbReference type="PROSITE" id="PS50846"/>
    </source>
</evidence>
<organism evidence="4 5">
    <name type="scientific">Fundicoccus culcitae</name>
    <dbReference type="NCBI Taxonomy" id="2969821"/>
    <lineage>
        <taxon>Bacteria</taxon>
        <taxon>Bacillati</taxon>
        <taxon>Bacillota</taxon>
        <taxon>Bacilli</taxon>
        <taxon>Lactobacillales</taxon>
        <taxon>Aerococcaceae</taxon>
        <taxon>Fundicoccus</taxon>
    </lineage>
</organism>